<keyword evidence="1" id="KW-1133">Transmembrane helix</keyword>
<dbReference type="Proteomes" id="UP000824164">
    <property type="component" value="Unassembled WGS sequence"/>
</dbReference>
<evidence type="ECO:0000313" key="3">
    <source>
        <dbReference type="Proteomes" id="UP000824164"/>
    </source>
</evidence>
<evidence type="ECO:0000313" key="2">
    <source>
        <dbReference type="EMBL" id="HIU03067.1"/>
    </source>
</evidence>
<keyword evidence="1" id="KW-0472">Membrane</keyword>
<feature type="transmembrane region" description="Helical" evidence="1">
    <location>
        <begin position="9"/>
        <end position="29"/>
    </location>
</feature>
<dbReference type="AlphaFoldDB" id="A0A9D1HJ23"/>
<evidence type="ECO:0000256" key="1">
    <source>
        <dbReference type="SAM" id="Phobius"/>
    </source>
</evidence>
<comment type="caution">
    <text evidence="2">The sequence shown here is derived from an EMBL/GenBank/DDBJ whole genome shotgun (WGS) entry which is preliminary data.</text>
</comment>
<proteinExistence type="predicted"/>
<accession>A0A9D1HJ23</accession>
<dbReference type="EMBL" id="DVLT01000046">
    <property type="protein sequence ID" value="HIU03067.1"/>
    <property type="molecule type" value="Genomic_DNA"/>
</dbReference>
<gene>
    <name evidence="2" type="ORF">IAB63_07425</name>
</gene>
<organism evidence="2 3">
    <name type="scientific">Candidatus Onthocola gallistercoris</name>
    <dbReference type="NCBI Taxonomy" id="2840876"/>
    <lineage>
        <taxon>Bacteria</taxon>
        <taxon>Bacillati</taxon>
        <taxon>Bacillota</taxon>
        <taxon>Bacilli</taxon>
        <taxon>Candidatus Onthocola</taxon>
    </lineage>
</organism>
<reference evidence="2" key="2">
    <citation type="journal article" date="2021" name="PeerJ">
        <title>Extensive microbial diversity within the chicken gut microbiome revealed by metagenomics and culture.</title>
        <authorList>
            <person name="Gilroy R."/>
            <person name="Ravi A."/>
            <person name="Getino M."/>
            <person name="Pursley I."/>
            <person name="Horton D.L."/>
            <person name="Alikhan N.F."/>
            <person name="Baker D."/>
            <person name="Gharbi K."/>
            <person name="Hall N."/>
            <person name="Watson M."/>
            <person name="Adriaenssens E.M."/>
            <person name="Foster-Nyarko E."/>
            <person name="Jarju S."/>
            <person name="Secka A."/>
            <person name="Antonio M."/>
            <person name="Oren A."/>
            <person name="Chaudhuri R.R."/>
            <person name="La Ragione R."/>
            <person name="Hildebrand F."/>
            <person name="Pallen M.J."/>
        </authorList>
    </citation>
    <scope>NUCLEOTIDE SEQUENCE</scope>
    <source>
        <strain evidence="2">CHK187-14744</strain>
    </source>
</reference>
<keyword evidence="1" id="KW-0812">Transmembrane</keyword>
<sequence length="281" mass="31978">MKQRNKRTVISYILCTAFTLTVLSLALFLPEIAGRKWDREYLDRVSALDEEPIRISYEYPTELTDKLEIWSYGDAVCIPARMISSEEEMDAGALNALKEQLDILHSAALIPDVSEGDWMDIFVQGVLYNVYSRDDPQISFQIWQMDFGDTSTERGSFLMDAQTGKVYYGEIFCGDAAEWIGEQEETGDTAQWAEHLCEYYEGDGFQIAYEYIYEDESIAALYLENGGQTLENMVYYKNISDTGNGVDGNGTLSGSLTFGFEDMYYQIQASMGEYYGIDYGW</sequence>
<name>A0A9D1HJ23_9FIRM</name>
<reference evidence="2" key="1">
    <citation type="submission" date="2020-10" db="EMBL/GenBank/DDBJ databases">
        <authorList>
            <person name="Gilroy R."/>
        </authorList>
    </citation>
    <scope>NUCLEOTIDE SEQUENCE</scope>
    <source>
        <strain evidence="2">CHK187-14744</strain>
    </source>
</reference>
<protein>
    <submittedName>
        <fullName evidence="2">Uncharacterized protein</fullName>
    </submittedName>
</protein>